<evidence type="ECO:0008006" key="4">
    <source>
        <dbReference type="Google" id="ProtNLM"/>
    </source>
</evidence>
<organism evidence="2 3">
    <name type="scientific">Pontibaca methylaminivorans</name>
    <dbReference type="NCBI Taxonomy" id="515897"/>
    <lineage>
        <taxon>Bacteria</taxon>
        <taxon>Pseudomonadati</taxon>
        <taxon>Pseudomonadota</taxon>
        <taxon>Alphaproteobacteria</taxon>
        <taxon>Rhodobacterales</taxon>
        <taxon>Roseobacteraceae</taxon>
        <taxon>Pontibaca</taxon>
    </lineage>
</organism>
<keyword evidence="1" id="KW-0732">Signal</keyword>
<keyword evidence="3" id="KW-1185">Reference proteome</keyword>
<proteinExistence type="predicted"/>
<gene>
    <name evidence="2" type="ORF">SAMN05421849_0092</name>
</gene>
<dbReference type="RefSeq" id="WP_234967668.1">
    <property type="nucleotide sequence ID" value="NZ_FTPS01000001.1"/>
</dbReference>
<reference evidence="2 3" key="1">
    <citation type="submission" date="2017-01" db="EMBL/GenBank/DDBJ databases">
        <authorList>
            <person name="Mah S.A."/>
            <person name="Swanson W.J."/>
            <person name="Moy G.W."/>
            <person name="Vacquier V.D."/>
        </authorList>
    </citation>
    <scope>NUCLEOTIDE SEQUENCE [LARGE SCALE GENOMIC DNA]</scope>
    <source>
        <strain evidence="2 3">DSM 21219</strain>
    </source>
</reference>
<dbReference type="Proteomes" id="UP000192455">
    <property type="component" value="Unassembled WGS sequence"/>
</dbReference>
<evidence type="ECO:0000256" key="1">
    <source>
        <dbReference type="SAM" id="SignalP"/>
    </source>
</evidence>
<protein>
    <recommendedName>
        <fullName evidence="4">Secreted protein</fullName>
    </recommendedName>
</protein>
<dbReference type="PROSITE" id="PS51257">
    <property type="entry name" value="PROKAR_LIPOPROTEIN"/>
    <property type="match status" value="1"/>
</dbReference>
<dbReference type="STRING" id="515897.SAMN05421849_0092"/>
<dbReference type="EMBL" id="FTPS01000001">
    <property type="protein sequence ID" value="SIT74063.1"/>
    <property type="molecule type" value="Genomic_DNA"/>
</dbReference>
<feature type="chain" id="PRO_5012797243" description="Secreted protein" evidence="1">
    <location>
        <begin position="24"/>
        <end position="169"/>
    </location>
</feature>
<evidence type="ECO:0000313" key="2">
    <source>
        <dbReference type="EMBL" id="SIT74063.1"/>
    </source>
</evidence>
<name>A0A1R3W8L2_9RHOB</name>
<evidence type="ECO:0000313" key="3">
    <source>
        <dbReference type="Proteomes" id="UP000192455"/>
    </source>
</evidence>
<sequence length="169" mass="18766">MMTARMMTRFAPAALLLSLLALAACGPVRFYNKPGTSVAQMERDQTECEVESLRDAPVATRIRREPPYFVPPRQYCNAEGRCVIRGGYWREGAVYTEDVNAPLRARLRDMCMMKRGYTPVSLPRCPASVAAAAPQGATRILPQVTQNSCVIRHRDGSWQIVNVSPAPQP</sequence>
<feature type="signal peptide" evidence="1">
    <location>
        <begin position="1"/>
        <end position="23"/>
    </location>
</feature>
<dbReference type="AlphaFoldDB" id="A0A1R3W8L2"/>
<accession>A0A1R3W8L2</accession>